<evidence type="ECO:0000313" key="2">
    <source>
        <dbReference type="EMBL" id="VVC24099.1"/>
    </source>
</evidence>
<dbReference type="AlphaFoldDB" id="A0A5E4LX80"/>
<sequence>MASKQGEEKKPAENAFVPTPRPGGYIKIKLDVKEKKKKVLQFDQYQNITSRVEDMEKQKYRTEKTVAKIPIPPKITPIRNLNLPKISQESLFDKYLVENDENDNHGEYERWLDETAPANNNNLMDNLEEAINLIVKLASNPDAPTKDFDEMQAISVIQFLRTIKTPSGQYEPNNSRLMDYIDSKGVDFHKN</sequence>
<dbReference type="Proteomes" id="UP000325440">
    <property type="component" value="Unassembled WGS sequence"/>
</dbReference>
<evidence type="ECO:0000256" key="1">
    <source>
        <dbReference type="SAM" id="MobiDB-lite"/>
    </source>
</evidence>
<proteinExistence type="predicted"/>
<name>A0A5E4LX80_9HEMI</name>
<reference evidence="2 3" key="1">
    <citation type="submission" date="2019-08" db="EMBL/GenBank/DDBJ databases">
        <authorList>
            <person name="Alioto T."/>
            <person name="Alioto T."/>
            <person name="Gomez Garrido J."/>
        </authorList>
    </citation>
    <scope>NUCLEOTIDE SEQUENCE [LARGE SCALE GENOMIC DNA]</scope>
</reference>
<evidence type="ECO:0000313" key="3">
    <source>
        <dbReference type="Proteomes" id="UP000325440"/>
    </source>
</evidence>
<protein>
    <submittedName>
        <fullName evidence="2">Uncharacterized protein</fullName>
    </submittedName>
</protein>
<accession>A0A5E4LX80</accession>
<dbReference type="EMBL" id="CABPRJ010000001">
    <property type="protein sequence ID" value="VVC24099.1"/>
    <property type="molecule type" value="Genomic_DNA"/>
</dbReference>
<organism evidence="2 3">
    <name type="scientific">Cinara cedri</name>
    <dbReference type="NCBI Taxonomy" id="506608"/>
    <lineage>
        <taxon>Eukaryota</taxon>
        <taxon>Metazoa</taxon>
        <taxon>Ecdysozoa</taxon>
        <taxon>Arthropoda</taxon>
        <taxon>Hexapoda</taxon>
        <taxon>Insecta</taxon>
        <taxon>Pterygota</taxon>
        <taxon>Neoptera</taxon>
        <taxon>Paraneoptera</taxon>
        <taxon>Hemiptera</taxon>
        <taxon>Sternorrhyncha</taxon>
        <taxon>Aphidomorpha</taxon>
        <taxon>Aphidoidea</taxon>
        <taxon>Aphididae</taxon>
        <taxon>Lachninae</taxon>
        <taxon>Cinara</taxon>
    </lineage>
</organism>
<dbReference type="OrthoDB" id="6605642at2759"/>
<feature type="region of interest" description="Disordered" evidence="1">
    <location>
        <begin position="1"/>
        <end position="20"/>
    </location>
</feature>
<keyword evidence="3" id="KW-1185">Reference proteome</keyword>
<gene>
    <name evidence="2" type="ORF">CINCED_3A022516</name>
</gene>
<feature type="compositionally biased region" description="Basic and acidic residues" evidence="1">
    <location>
        <begin position="1"/>
        <end position="12"/>
    </location>
</feature>